<organism evidence="1 2">
    <name type="scientific">Haemaphysalis longicornis</name>
    <name type="common">Bush tick</name>
    <dbReference type="NCBI Taxonomy" id="44386"/>
    <lineage>
        <taxon>Eukaryota</taxon>
        <taxon>Metazoa</taxon>
        <taxon>Ecdysozoa</taxon>
        <taxon>Arthropoda</taxon>
        <taxon>Chelicerata</taxon>
        <taxon>Arachnida</taxon>
        <taxon>Acari</taxon>
        <taxon>Parasitiformes</taxon>
        <taxon>Ixodida</taxon>
        <taxon>Ixodoidea</taxon>
        <taxon>Ixodidae</taxon>
        <taxon>Haemaphysalinae</taxon>
        <taxon>Haemaphysalis</taxon>
    </lineage>
</organism>
<dbReference type="OrthoDB" id="67688at2759"/>
<evidence type="ECO:0000313" key="2">
    <source>
        <dbReference type="Proteomes" id="UP000821853"/>
    </source>
</evidence>
<evidence type="ECO:0000313" key="1">
    <source>
        <dbReference type="EMBL" id="KAH9372517.1"/>
    </source>
</evidence>
<name>A0A9J6GAV1_HAELO</name>
<comment type="caution">
    <text evidence="1">The sequence shown here is derived from an EMBL/GenBank/DDBJ whole genome shotgun (WGS) entry which is preliminary data.</text>
</comment>
<proteinExistence type="predicted"/>
<gene>
    <name evidence="1" type="ORF">HPB48_017833</name>
</gene>
<protein>
    <submittedName>
        <fullName evidence="1">Uncharacterized protein</fullName>
    </submittedName>
</protein>
<dbReference type="Gene3D" id="3.30.1010.10">
    <property type="entry name" value="Phosphatidylinositol 3-kinase Catalytic Subunit, Chain A, domain 4"/>
    <property type="match status" value="1"/>
</dbReference>
<sequence>MLMLSVIRLMDKLWLESGMDLKMLTFQVHCDGPRTAALSKLFAMCHIEEDPDGPLWVAGAFSNRTITDLAVEAQPVS</sequence>
<dbReference type="AlphaFoldDB" id="A0A9J6GAV1"/>
<reference evidence="1 2" key="1">
    <citation type="journal article" date="2020" name="Cell">
        <title>Large-Scale Comparative Analyses of Tick Genomes Elucidate Their Genetic Diversity and Vector Capacities.</title>
        <authorList>
            <consortium name="Tick Genome and Microbiome Consortium (TIGMIC)"/>
            <person name="Jia N."/>
            <person name="Wang J."/>
            <person name="Shi W."/>
            <person name="Du L."/>
            <person name="Sun Y."/>
            <person name="Zhan W."/>
            <person name="Jiang J.F."/>
            <person name="Wang Q."/>
            <person name="Zhang B."/>
            <person name="Ji P."/>
            <person name="Bell-Sakyi L."/>
            <person name="Cui X.M."/>
            <person name="Yuan T.T."/>
            <person name="Jiang B.G."/>
            <person name="Yang W.F."/>
            <person name="Lam T.T."/>
            <person name="Chang Q.C."/>
            <person name="Ding S.J."/>
            <person name="Wang X.J."/>
            <person name="Zhu J.G."/>
            <person name="Ruan X.D."/>
            <person name="Zhao L."/>
            <person name="Wei J.T."/>
            <person name="Ye R.Z."/>
            <person name="Que T.C."/>
            <person name="Du C.H."/>
            <person name="Zhou Y.H."/>
            <person name="Cheng J.X."/>
            <person name="Dai P.F."/>
            <person name="Guo W.B."/>
            <person name="Han X.H."/>
            <person name="Huang E.J."/>
            <person name="Li L.F."/>
            <person name="Wei W."/>
            <person name="Gao Y.C."/>
            <person name="Liu J.Z."/>
            <person name="Shao H.Z."/>
            <person name="Wang X."/>
            <person name="Wang C.C."/>
            <person name="Yang T.C."/>
            <person name="Huo Q.B."/>
            <person name="Li W."/>
            <person name="Chen H.Y."/>
            <person name="Chen S.E."/>
            <person name="Zhou L.G."/>
            <person name="Ni X.B."/>
            <person name="Tian J.H."/>
            <person name="Sheng Y."/>
            <person name="Liu T."/>
            <person name="Pan Y.S."/>
            <person name="Xia L.Y."/>
            <person name="Li J."/>
            <person name="Zhao F."/>
            <person name="Cao W.C."/>
        </authorList>
    </citation>
    <scope>NUCLEOTIDE SEQUENCE [LARGE SCALE GENOMIC DNA]</scope>
    <source>
        <strain evidence="1">HaeL-2018</strain>
    </source>
</reference>
<dbReference type="EMBL" id="JABSTR010000006">
    <property type="protein sequence ID" value="KAH9372517.1"/>
    <property type="molecule type" value="Genomic_DNA"/>
</dbReference>
<dbReference type="Proteomes" id="UP000821853">
    <property type="component" value="Chromosome 4"/>
</dbReference>
<dbReference type="VEuPathDB" id="VectorBase:HLOH_053305"/>
<keyword evidence="2" id="KW-1185">Reference proteome</keyword>
<accession>A0A9J6GAV1</accession>